<dbReference type="InterPro" id="IPR030489">
    <property type="entry name" value="TR_Rrf2-type_CS"/>
</dbReference>
<dbReference type="Proteomes" id="UP000184387">
    <property type="component" value="Unassembled WGS sequence"/>
</dbReference>
<dbReference type="STRING" id="198092.SAMN02745194_03697"/>
<dbReference type="SUPFAM" id="SSF46785">
    <property type="entry name" value="Winged helix' DNA-binding domain"/>
    <property type="match status" value="1"/>
</dbReference>
<dbReference type="GO" id="GO:0003677">
    <property type="term" value="F:DNA binding"/>
    <property type="evidence" value="ECO:0007669"/>
    <property type="project" value="UniProtKB-KW"/>
</dbReference>
<proteinExistence type="predicted"/>
<dbReference type="InterPro" id="IPR036388">
    <property type="entry name" value="WH-like_DNA-bd_sf"/>
</dbReference>
<evidence type="ECO:0000313" key="2">
    <source>
        <dbReference type="EMBL" id="SHJ90373.1"/>
    </source>
</evidence>
<protein>
    <submittedName>
        <fullName evidence="2">Transcriptional regulator, BadM/Rrf2 family</fullName>
    </submittedName>
</protein>
<gene>
    <name evidence="2" type="ORF">SAMN02745194_03697</name>
</gene>
<evidence type="ECO:0000313" key="3">
    <source>
        <dbReference type="Proteomes" id="UP000184387"/>
    </source>
</evidence>
<dbReference type="PANTHER" id="PTHR33221:SF4">
    <property type="entry name" value="HTH-TYPE TRANSCRIPTIONAL REPRESSOR NSRR"/>
    <property type="match status" value="1"/>
</dbReference>
<sequence length="144" mass="15623">MRLRSSTDFALRLLMRLGADAEHHQSTEVLAREIGVPRNHLHKIVQDLTEAGLVRTLRGARGGVMLARPTSGITIGEVVRHLERGQALVECFLPEGGACCFLPGCLLRRSLQRAREAFLAELDRTSLEECVVPGGLGAASSEVV</sequence>
<dbReference type="InterPro" id="IPR036390">
    <property type="entry name" value="WH_DNA-bd_sf"/>
</dbReference>
<dbReference type="GO" id="GO:0005829">
    <property type="term" value="C:cytosol"/>
    <property type="evidence" value="ECO:0007669"/>
    <property type="project" value="TreeGrafter"/>
</dbReference>
<accession>A0A1M6N433</accession>
<dbReference type="Gene3D" id="1.10.10.10">
    <property type="entry name" value="Winged helix-like DNA-binding domain superfamily/Winged helix DNA-binding domain"/>
    <property type="match status" value="1"/>
</dbReference>
<dbReference type="AlphaFoldDB" id="A0A1M6N433"/>
<keyword evidence="1" id="KW-0238">DNA-binding</keyword>
<keyword evidence="3" id="KW-1185">Reference proteome</keyword>
<dbReference type="OrthoDB" id="9795923at2"/>
<dbReference type="PROSITE" id="PS01332">
    <property type="entry name" value="HTH_RRF2_1"/>
    <property type="match status" value="1"/>
</dbReference>
<dbReference type="NCBIfam" id="TIGR00738">
    <property type="entry name" value="rrf2_super"/>
    <property type="match status" value="1"/>
</dbReference>
<dbReference type="InterPro" id="IPR000944">
    <property type="entry name" value="Tscrpt_reg_Rrf2"/>
</dbReference>
<dbReference type="RefSeq" id="WP_073137430.1">
    <property type="nucleotide sequence ID" value="NZ_FQZF01000024.1"/>
</dbReference>
<dbReference type="Pfam" id="PF02082">
    <property type="entry name" value="Rrf2"/>
    <property type="match status" value="1"/>
</dbReference>
<organism evidence="2 3">
    <name type="scientific">Muricoccus roseus</name>
    <dbReference type="NCBI Taxonomy" id="198092"/>
    <lineage>
        <taxon>Bacteria</taxon>
        <taxon>Pseudomonadati</taxon>
        <taxon>Pseudomonadota</taxon>
        <taxon>Alphaproteobacteria</taxon>
        <taxon>Acetobacterales</taxon>
        <taxon>Roseomonadaceae</taxon>
        <taxon>Muricoccus</taxon>
    </lineage>
</organism>
<dbReference type="GO" id="GO:0003700">
    <property type="term" value="F:DNA-binding transcription factor activity"/>
    <property type="evidence" value="ECO:0007669"/>
    <property type="project" value="TreeGrafter"/>
</dbReference>
<dbReference type="PANTHER" id="PTHR33221">
    <property type="entry name" value="WINGED HELIX-TURN-HELIX TRANSCRIPTIONAL REGULATOR, RRF2 FAMILY"/>
    <property type="match status" value="1"/>
</dbReference>
<evidence type="ECO:0000256" key="1">
    <source>
        <dbReference type="ARBA" id="ARBA00023125"/>
    </source>
</evidence>
<reference evidence="2 3" key="1">
    <citation type="submission" date="2016-11" db="EMBL/GenBank/DDBJ databases">
        <authorList>
            <person name="Jaros S."/>
            <person name="Januszkiewicz K."/>
            <person name="Wedrychowicz H."/>
        </authorList>
    </citation>
    <scope>NUCLEOTIDE SEQUENCE [LARGE SCALE GENOMIC DNA]</scope>
    <source>
        <strain evidence="2 3">DSM 14916</strain>
    </source>
</reference>
<dbReference type="PROSITE" id="PS51197">
    <property type="entry name" value="HTH_RRF2_2"/>
    <property type="match status" value="1"/>
</dbReference>
<name>A0A1M6N433_9PROT</name>
<dbReference type="EMBL" id="FQZF01000024">
    <property type="protein sequence ID" value="SHJ90373.1"/>
    <property type="molecule type" value="Genomic_DNA"/>
</dbReference>